<name>A0A6N4R0N8_9LEPT</name>
<keyword evidence="3" id="KW-0808">Transferase</keyword>
<dbReference type="GO" id="GO:0016020">
    <property type="term" value="C:membrane"/>
    <property type="evidence" value="ECO:0007669"/>
    <property type="project" value="TreeGrafter"/>
</dbReference>
<keyword evidence="1" id="KW-0812">Transmembrane</keyword>
<feature type="transmembrane region" description="Helical" evidence="1">
    <location>
        <begin position="63"/>
        <end position="91"/>
    </location>
</feature>
<keyword evidence="1" id="KW-0472">Membrane</keyword>
<dbReference type="InterPro" id="IPR002656">
    <property type="entry name" value="Acyl_transf_3_dom"/>
</dbReference>
<keyword evidence="3" id="KW-0012">Acyltransferase</keyword>
<dbReference type="InterPro" id="IPR050879">
    <property type="entry name" value="Acyltransferase_3"/>
</dbReference>
<feature type="transmembrane region" description="Helical" evidence="1">
    <location>
        <begin position="206"/>
        <end position="223"/>
    </location>
</feature>
<evidence type="ECO:0000313" key="4">
    <source>
        <dbReference type="Proteomes" id="UP000297613"/>
    </source>
</evidence>
<organism evidence="3 4">
    <name type="scientific">Leptospira yasudae</name>
    <dbReference type="NCBI Taxonomy" id="2202201"/>
    <lineage>
        <taxon>Bacteria</taxon>
        <taxon>Pseudomonadati</taxon>
        <taxon>Spirochaetota</taxon>
        <taxon>Spirochaetia</taxon>
        <taxon>Leptospirales</taxon>
        <taxon>Leptospiraceae</taxon>
        <taxon>Leptospira</taxon>
    </lineage>
</organism>
<feature type="domain" description="Acyltransferase 3" evidence="2">
    <location>
        <begin position="33"/>
        <end position="386"/>
    </location>
</feature>
<evidence type="ECO:0000259" key="2">
    <source>
        <dbReference type="Pfam" id="PF01757"/>
    </source>
</evidence>
<gene>
    <name evidence="3" type="ORF">EHQ83_11165</name>
</gene>
<dbReference type="PANTHER" id="PTHR23028:SF53">
    <property type="entry name" value="ACYL_TRANSF_3 DOMAIN-CONTAINING PROTEIN"/>
    <property type="match status" value="1"/>
</dbReference>
<feature type="transmembrane region" description="Helical" evidence="1">
    <location>
        <begin position="344"/>
        <end position="363"/>
    </location>
</feature>
<evidence type="ECO:0000313" key="3">
    <source>
        <dbReference type="EMBL" id="TGL84241.1"/>
    </source>
</evidence>
<feature type="transmembrane region" description="Helical" evidence="1">
    <location>
        <begin position="277"/>
        <end position="295"/>
    </location>
</feature>
<sequence length="409" mass="48025">MFFYEISREIGIFRVMKAAFLSLFEKRTWEKDSLNGLRAISMMAIFIFHLSDPIRDQLPQDTAILNTFISNLTSSVDLFFILSGFLIYGVLYRTWEKTGTLSFKEFYINRSLRIFPAYYSFIFIALLVNKLQLKMMAASSDPKIQALLPSYSESVSRWIYDALYVSNYVTSSHFHTWSLSLEEQFYLIFPFICYFILFKLSTKPRIVFLVLLYFSAALIRSLVHQANSGDQPYQVFDLLFHRPAHTRFDSIVAGIMAFELYKNWNIIPKEHNRIREWYFLLPGLLFLSIASFVPYKFSVYYNVFRFNFSNLGYAMVMLASIHNLSFIGKFLGLRIFTPLARISYGTYLWHIVAIFIASTQLRINVHSISWFEFCKALVIGFSYALIFAFVSYMLIEYPFLSLKNRLKKD</sequence>
<accession>A0A6N4R0N8</accession>
<dbReference type="GO" id="GO:0016747">
    <property type="term" value="F:acyltransferase activity, transferring groups other than amino-acyl groups"/>
    <property type="evidence" value="ECO:0007669"/>
    <property type="project" value="InterPro"/>
</dbReference>
<dbReference type="EMBL" id="RQGM01000042">
    <property type="protein sequence ID" value="TGL84241.1"/>
    <property type="molecule type" value="Genomic_DNA"/>
</dbReference>
<feature type="transmembrane region" description="Helical" evidence="1">
    <location>
        <begin position="184"/>
        <end position="200"/>
    </location>
</feature>
<protein>
    <submittedName>
        <fullName evidence="3">Acyltransferase</fullName>
    </submittedName>
</protein>
<feature type="transmembrane region" description="Helical" evidence="1">
    <location>
        <begin position="375"/>
        <end position="395"/>
    </location>
</feature>
<dbReference type="AlphaFoldDB" id="A0A6N4R0N8"/>
<comment type="caution">
    <text evidence="3">The sequence shown here is derived from an EMBL/GenBank/DDBJ whole genome shotgun (WGS) entry which is preliminary data.</text>
</comment>
<reference evidence="3 4" key="1">
    <citation type="journal article" date="2019" name="PLoS Negl. Trop. Dis.">
        <title>Revisiting the worldwide diversity of Leptospira species in the environment.</title>
        <authorList>
            <person name="Vincent A.T."/>
            <person name="Schiettekatte O."/>
            <person name="Bourhy P."/>
            <person name="Veyrier F.J."/>
            <person name="Picardeau M."/>
        </authorList>
    </citation>
    <scope>NUCLEOTIDE SEQUENCE [LARGE SCALE GENOMIC DNA]</scope>
    <source>
        <strain evidence="3 4">201702445</strain>
    </source>
</reference>
<feature type="transmembrane region" description="Helical" evidence="1">
    <location>
        <begin position="111"/>
        <end position="128"/>
    </location>
</feature>
<dbReference type="GO" id="GO:0009103">
    <property type="term" value="P:lipopolysaccharide biosynthetic process"/>
    <property type="evidence" value="ECO:0007669"/>
    <property type="project" value="TreeGrafter"/>
</dbReference>
<dbReference type="Pfam" id="PF01757">
    <property type="entry name" value="Acyl_transf_3"/>
    <property type="match status" value="1"/>
</dbReference>
<evidence type="ECO:0000256" key="1">
    <source>
        <dbReference type="SAM" id="Phobius"/>
    </source>
</evidence>
<dbReference type="PANTHER" id="PTHR23028">
    <property type="entry name" value="ACETYLTRANSFERASE"/>
    <property type="match status" value="1"/>
</dbReference>
<feature type="transmembrane region" description="Helical" evidence="1">
    <location>
        <begin position="33"/>
        <end position="51"/>
    </location>
</feature>
<dbReference type="Proteomes" id="UP000297613">
    <property type="component" value="Unassembled WGS sequence"/>
</dbReference>
<feature type="transmembrane region" description="Helical" evidence="1">
    <location>
        <begin position="311"/>
        <end position="332"/>
    </location>
</feature>
<proteinExistence type="predicted"/>
<keyword evidence="1" id="KW-1133">Transmembrane helix</keyword>